<keyword evidence="1" id="KW-0472">Membrane</keyword>
<evidence type="ECO:0000313" key="2">
    <source>
        <dbReference type="EMBL" id="JAP43063.1"/>
    </source>
</evidence>
<proteinExistence type="predicted"/>
<dbReference type="AlphaFoldDB" id="A0A0X3NUN6"/>
<reference evidence="2" key="1">
    <citation type="submission" date="2016-01" db="EMBL/GenBank/DDBJ databases">
        <title>Reference transcriptome for the parasite Schistocephalus solidus: insights into the molecular evolution of parasitism.</title>
        <authorList>
            <person name="Hebert F.O."/>
            <person name="Grambauer S."/>
            <person name="Barber I."/>
            <person name="Landry C.R."/>
            <person name="Aubin-Horth N."/>
        </authorList>
    </citation>
    <scope>NUCLEOTIDE SEQUENCE</scope>
</reference>
<feature type="transmembrane region" description="Helical" evidence="1">
    <location>
        <begin position="83"/>
        <end position="102"/>
    </location>
</feature>
<accession>A0A0X3NUN6</accession>
<gene>
    <name evidence="2" type="ORF">TR159348</name>
</gene>
<organism evidence="2">
    <name type="scientific">Schistocephalus solidus</name>
    <name type="common">Tapeworm</name>
    <dbReference type="NCBI Taxonomy" id="70667"/>
    <lineage>
        <taxon>Eukaryota</taxon>
        <taxon>Metazoa</taxon>
        <taxon>Spiralia</taxon>
        <taxon>Lophotrochozoa</taxon>
        <taxon>Platyhelminthes</taxon>
        <taxon>Cestoda</taxon>
        <taxon>Eucestoda</taxon>
        <taxon>Diphyllobothriidea</taxon>
        <taxon>Diphyllobothriidae</taxon>
        <taxon>Schistocephalus</taxon>
    </lineage>
</organism>
<keyword evidence="1" id="KW-0812">Transmembrane</keyword>
<keyword evidence="1" id="KW-1133">Transmembrane helix</keyword>
<sequence>MPTDDSRSHRERIELDFSQFHQNRKIRFLQNASTYFGFSTQYFPTGVLLSTLIRGSEIETLVQFEVLRISDNKFSKKPDTFKLNLFLVIPSWEVNLFIYFTFPDRIVFAG</sequence>
<dbReference type="EMBL" id="GEEE01006721">
    <property type="protein sequence ID" value="JAP56504.1"/>
    <property type="molecule type" value="Transcribed_RNA"/>
</dbReference>
<dbReference type="EMBL" id="GEEE01020162">
    <property type="protein sequence ID" value="JAP43063.1"/>
    <property type="molecule type" value="Transcribed_RNA"/>
</dbReference>
<name>A0A0X3NUN6_SCHSO</name>
<evidence type="ECO:0000256" key="1">
    <source>
        <dbReference type="SAM" id="Phobius"/>
    </source>
</evidence>
<protein>
    <submittedName>
        <fullName evidence="2">Uncharacterized protein</fullName>
    </submittedName>
</protein>